<keyword evidence="3" id="KW-0808">Transferase</keyword>
<sequence length="400" mass="45710">MLSFIVFKDILMYQTDSYLPILAEGLEHFVPLYVGSRKIMNPLPLDEQRVKVLNKGTALGWIREGIFKYFGGAPFFWNSLRKSNPKFIHAHYGFGGVLALPIQKKLKIPMIVTFHGHDATATDESGKQYFTHRLYVKKRSELQERAALFIAVSNFIKQKMIAQGYPEHKIITHYLGIDVDLFQPDPSIIREPIVLFVGRFVENKGGEYLIRAMECVQQTYPEAKLVLIGDGELREELEEMARHKIHNYQFLGMQTQDVIRKWLNKAKVLCVPSITIASGKSEAFGLVFIEANAMGVPVVSFDTGGIAEAVEHDKTGYLLPEKDWLGLAKYITLLLKDENLWQQLSTQGIQRVSQHFNMTIQKHKLEDIYNQLMQSGDYSLNWKKGDAFSFAYHSNKDTSI</sequence>
<keyword evidence="4" id="KW-1185">Reference proteome</keyword>
<dbReference type="InterPro" id="IPR050194">
    <property type="entry name" value="Glycosyltransferase_grp1"/>
</dbReference>
<evidence type="ECO:0000313" key="4">
    <source>
        <dbReference type="Proteomes" id="UP000295418"/>
    </source>
</evidence>
<dbReference type="Proteomes" id="UP000295418">
    <property type="component" value="Unassembled WGS sequence"/>
</dbReference>
<name>A0A4R4EC47_9BACL</name>
<organism evidence="3 4">
    <name type="scientific">Paenibacillus albiflavus</name>
    <dbReference type="NCBI Taxonomy" id="2545760"/>
    <lineage>
        <taxon>Bacteria</taxon>
        <taxon>Bacillati</taxon>
        <taxon>Bacillota</taxon>
        <taxon>Bacilli</taxon>
        <taxon>Bacillales</taxon>
        <taxon>Paenibacillaceae</taxon>
        <taxon>Paenibacillus</taxon>
    </lineage>
</organism>
<evidence type="ECO:0000259" key="1">
    <source>
        <dbReference type="Pfam" id="PF00534"/>
    </source>
</evidence>
<dbReference type="InterPro" id="IPR001296">
    <property type="entry name" value="Glyco_trans_1"/>
</dbReference>
<dbReference type="OrthoDB" id="73743at2"/>
<proteinExistence type="predicted"/>
<dbReference type="RefSeq" id="WP_132418086.1">
    <property type="nucleotide sequence ID" value="NZ_SKFG01000009.1"/>
</dbReference>
<dbReference type="AlphaFoldDB" id="A0A4R4EC47"/>
<dbReference type="PANTHER" id="PTHR45947">
    <property type="entry name" value="SULFOQUINOVOSYL TRANSFERASE SQD2"/>
    <property type="match status" value="1"/>
</dbReference>
<evidence type="ECO:0000313" key="3">
    <source>
        <dbReference type="EMBL" id="TCZ77516.1"/>
    </source>
</evidence>
<feature type="domain" description="Glycosyltransferase subfamily 4-like N-terminal" evidence="2">
    <location>
        <begin position="48"/>
        <end position="180"/>
    </location>
</feature>
<comment type="caution">
    <text evidence="3">The sequence shown here is derived from an EMBL/GenBank/DDBJ whole genome shotgun (WGS) entry which is preliminary data.</text>
</comment>
<dbReference type="Pfam" id="PF00534">
    <property type="entry name" value="Glycos_transf_1"/>
    <property type="match status" value="1"/>
</dbReference>
<dbReference type="InterPro" id="IPR028098">
    <property type="entry name" value="Glyco_trans_4-like_N"/>
</dbReference>
<accession>A0A4R4EC47</accession>
<dbReference type="GO" id="GO:0016757">
    <property type="term" value="F:glycosyltransferase activity"/>
    <property type="evidence" value="ECO:0007669"/>
    <property type="project" value="InterPro"/>
</dbReference>
<gene>
    <name evidence="3" type="ORF">E0485_11030</name>
</gene>
<evidence type="ECO:0000259" key="2">
    <source>
        <dbReference type="Pfam" id="PF13439"/>
    </source>
</evidence>
<dbReference type="PANTHER" id="PTHR45947:SF14">
    <property type="entry name" value="SLL1723 PROTEIN"/>
    <property type="match status" value="1"/>
</dbReference>
<dbReference type="SUPFAM" id="SSF53756">
    <property type="entry name" value="UDP-Glycosyltransferase/glycogen phosphorylase"/>
    <property type="match status" value="1"/>
</dbReference>
<feature type="domain" description="Glycosyl transferase family 1" evidence="1">
    <location>
        <begin position="190"/>
        <end position="350"/>
    </location>
</feature>
<dbReference type="Pfam" id="PF13439">
    <property type="entry name" value="Glyco_transf_4"/>
    <property type="match status" value="1"/>
</dbReference>
<dbReference type="EMBL" id="SKFG01000009">
    <property type="protein sequence ID" value="TCZ77516.1"/>
    <property type="molecule type" value="Genomic_DNA"/>
</dbReference>
<protein>
    <submittedName>
        <fullName evidence="3">Glycosyltransferase</fullName>
    </submittedName>
</protein>
<dbReference type="Gene3D" id="3.40.50.2000">
    <property type="entry name" value="Glycogen Phosphorylase B"/>
    <property type="match status" value="2"/>
</dbReference>
<reference evidence="3 4" key="1">
    <citation type="submission" date="2019-03" db="EMBL/GenBank/DDBJ databases">
        <authorList>
            <person name="Kim M.K.M."/>
        </authorList>
    </citation>
    <scope>NUCLEOTIDE SEQUENCE [LARGE SCALE GENOMIC DNA]</scope>
    <source>
        <strain evidence="3 4">18JY21-1</strain>
    </source>
</reference>